<evidence type="ECO:0000313" key="2">
    <source>
        <dbReference type="EMBL" id="KTT19289.1"/>
    </source>
</evidence>
<dbReference type="Proteomes" id="UP000072741">
    <property type="component" value="Unassembled WGS sequence"/>
</dbReference>
<dbReference type="InterPro" id="IPR050177">
    <property type="entry name" value="Lipid_A_modif_metabolic_enz"/>
</dbReference>
<dbReference type="OrthoDB" id="5295702at2"/>
<evidence type="ECO:0000313" key="3">
    <source>
        <dbReference type="Proteomes" id="UP000072741"/>
    </source>
</evidence>
<keyword evidence="3" id="KW-1185">Reference proteome</keyword>
<reference evidence="2 3" key="1">
    <citation type="journal article" date="2016" name="Front. Microbiol.">
        <title>Genomic Resource of Rice Seed Associated Bacteria.</title>
        <authorList>
            <person name="Midha S."/>
            <person name="Bansal K."/>
            <person name="Sharma S."/>
            <person name="Kumar N."/>
            <person name="Patil P.P."/>
            <person name="Chaudhry V."/>
            <person name="Patil P.B."/>
        </authorList>
    </citation>
    <scope>NUCLEOTIDE SEQUENCE [LARGE SCALE GENOMIC DNA]</scope>
    <source>
        <strain evidence="2 3">NS331</strain>
    </source>
</reference>
<comment type="caution">
    <text evidence="2">The sequence shown here is derived from an EMBL/GenBank/DDBJ whole genome shotgun (WGS) entry which is preliminary data.</text>
</comment>
<dbReference type="EMBL" id="LDSL01000094">
    <property type="protein sequence ID" value="KTT19289.1"/>
    <property type="molecule type" value="Genomic_DNA"/>
</dbReference>
<gene>
    <name evidence="2" type="ORF">NS331_14760</name>
</gene>
<dbReference type="RefSeq" id="WP_082702501.1">
    <property type="nucleotide sequence ID" value="NZ_LDSL01000094.1"/>
</dbReference>
<accession>A0A147GSC3</accession>
<feature type="domain" description="NAD-dependent epimerase/dehydratase" evidence="1">
    <location>
        <begin position="3"/>
        <end position="208"/>
    </location>
</feature>
<organism evidence="2 3">
    <name type="scientific">Pseudacidovorax intermedius</name>
    <dbReference type="NCBI Taxonomy" id="433924"/>
    <lineage>
        <taxon>Bacteria</taxon>
        <taxon>Pseudomonadati</taxon>
        <taxon>Pseudomonadota</taxon>
        <taxon>Betaproteobacteria</taxon>
        <taxon>Burkholderiales</taxon>
        <taxon>Comamonadaceae</taxon>
        <taxon>Pseudacidovorax</taxon>
    </lineage>
</organism>
<dbReference type="SUPFAM" id="SSF51735">
    <property type="entry name" value="NAD(P)-binding Rossmann-fold domains"/>
    <property type="match status" value="1"/>
</dbReference>
<protein>
    <recommendedName>
        <fullName evidence="1">NAD-dependent epimerase/dehydratase domain-containing protein</fullName>
    </recommendedName>
</protein>
<evidence type="ECO:0000259" key="1">
    <source>
        <dbReference type="Pfam" id="PF01370"/>
    </source>
</evidence>
<dbReference type="AlphaFoldDB" id="A0A147GSC3"/>
<sequence>MKILITGITGFTGNALASALRASGHEIYGLSRTPERSADSSTFYYDGTIDSISSALKRAQPKLVIHVASLFLVEHKRSDIENLIDANITFGTQLLDSMSECLIDCFITTGSGWQDYEGRRDAPVNLYAATKTAFEKICQYYAEAKGIRTLVLKLGDSYGEGDKRRKILNLLVDAVTSGVELDVSPGDQLIAMAHVDDVVSAYTCAINYLCSEHAQNFQVFHAYGKEYSLKEIAAHVESTFGKKLKVNFGGRPYRNREVMKLYPVDDSVPNWKARISLRQGLEEIKERKK</sequence>
<dbReference type="Pfam" id="PF01370">
    <property type="entry name" value="Epimerase"/>
    <property type="match status" value="1"/>
</dbReference>
<dbReference type="InterPro" id="IPR001509">
    <property type="entry name" value="Epimerase_deHydtase"/>
</dbReference>
<dbReference type="PANTHER" id="PTHR43245">
    <property type="entry name" value="BIFUNCTIONAL POLYMYXIN RESISTANCE PROTEIN ARNA"/>
    <property type="match status" value="1"/>
</dbReference>
<name>A0A147GSC3_9BURK</name>
<proteinExistence type="predicted"/>
<dbReference type="InterPro" id="IPR036291">
    <property type="entry name" value="NAD(P)-bd_dom_sf"/>
</dbReference>
<dbReference type="Gene3D" id="3.40.50.720">
    <property type="entry name" value="NAD(P)-binding Rossmann-like Domain"/>
    <property type="match status" value="1"/>
</dbReference>